<keyword evidence="3" id="KW-0378">Hydrolase</keyword>
<evidence type="ECO:0000259" key="1">
    <source>
        <dbReference type="Pfam" id="PF00149"/>
    </source>
</evidence>
<evidence type="ECO:0000313" key="4">
    <source>
        <dbReference type="Proteomes" id="UP000254412"/>
    </source>
</evidence>
<dbReference type="Proteomes" id="UP000254412">
    <property type="component" value="Unassembled WGS sequence"/>
</dbReference>
<dbReference type="AlphaFoldDB" id="A0A291JIK9"/>
<dbReference type="RefSeq" id="WP_096808499.1">
    <property type="nucleotide sequence ID" value="NZ_BMCF01000001.1"/>
</dbReference>
<keyword evidence="5" id="KW-1185">Reference proteome</keyword>
<dbReference type="PANTHER" id="PTHR36492:SF2">
    <property type="entry name" value="[ACYL-CARRIER-PROTEIN] PHOSPHODIESTERASE PPTH"/>
    <property type="match status" value="1"/>
</dbReference>
<evidence type="ECO:0000313" key="2">
    <source>
        <dbReference type="EMBL" id="MBO1226166.1"/>
    </source>
</evidence>
<dbReference type="NCBIfam" id="TIGR03729">
    <property type="entry name" value="acc_ester"/>
    <property type="match status" value="1"/>
</dbReference>
<dbReference type="EMBL" id="UHDS01000001">
    <property type="protein sequence ID" value="SUM54291.1"/>
    <property type="molecule type" value="Genomic_DNA"/>
</dbReference>
<dbReference type="Proteomes" id="UP000664081">
    <property type="component" value="Unassembled WGS sequence"/>
</dbReference>
<evidence type="ECO:0000313" key="3">
    <source>
        <dbReference type="EMBL" id="SUM54291.1"/>
    </source>
</evidence>
<dbReference type="EMBL" id="JAFNLT010000002">
    <property type="protein sequence ID" value="MBO1226166.1"/>
    <property type="molecule type" value="Genomic_DNA"/>
</dbReference>
<dbReference type="Gene3D" id="3.60.21.10">
    <property type="match status" value="1"/>
</dbReference>
<dbReference type="SUPFAM" id="SSF56300">
    <property type="entry name" value="Metallo-dependent phosphatases"/>
    <property type="match status" value="1"/>
</dbReference>
<name>A0A291JIK9_9STAP</name>
<dbReference type="Pfam" id="PF00149">
    <property type="entry name" value="Metallophos"/>
    <property type="match status" value="1"/>
</dbReference>
<feature type="domain" description="Calcineurin-like phosphoesterase" evidence="1">
    <location>
        <begin position="1"/>
        <end position="228"/>
    </location>
</feature>
<dbReference type="InterPro" id="IPR022302">
    <property type="entry name" value="Phosphoesterase_putative"/>
</dbReference>
<dbReference type="KEGG" id="snl:BJD96_02685"/>
<dbReference type="GO" id="GO:0016787">
    <property type="term" value="F:hydrolase activity"/>
    <property type="evidence" value="ECO:0007669"/>
    <property type="project" value="UniProtKB-KW"/>
</dbReference>
<dbReference type="PANTHER" id="PTHR36492">
    <property type="match status" value="1"/>
</dbReference>
<sequence>MQIGVISDLHVDRHNQLTPKDYQAALVRIIQKRQIELLLIAGDVSNHYQRTKQFIENIEINAQIKVLFIPGNHDFWSAETGITSSEILDTYIKMDNCLIDQPYVVNDEWAIVGNTGWYDYTYANSKFSLERLARRKYYGATWQDKVKIDWPMEDRKLSAIAAKQTIKDIEKVKHKKIILMTHIVTHPKFAVPMPHRIFDYFNAFIGTSDFNSIYTSYDIKYSIMGHVHFRNTFEENGVTYICPCLGYQREWRTSDIEQEIDQAMHQIVID</sequence>
<gene>
    <name evidence="2" type="ORF">J3T88_02365</name>
    <name evidence="3" type="ORF">NCTC13834_00576</name>
</gene>
<proteinExistence type="predicted"/>
<reference evidence="3 4" key="1">
    <citation type="submission" date="2018-06" db="EMBL/GenBank/DDBJ databases">
        <authorList>
            <consortium name="Pathogen Informatics"/>
            <person name="Doyle S."/>
        </authorList>
    </citation>
    <scope>NUCLEOTIDE SEQUENCE [LARGE SCALE GENOMIC DNA]</scope>
    <source>
        <strain evidence="3 4">NCTC13834</strain>
    </source>
</reference>
<dbReference type="InterPro" id="IPR004843">
    <property type="entry name" value="Calcineurin-like_PHP"/>
</dbReference>
<reference evidence="2 5" key="2">
    <citation type="submission" date="2021-03" db="EMBL/GenBank/DDBJ databases">
        <title>Staphylococci and Mammaliicocci in bats.</title>
        <authorList>
            <person name="Fountain K."/>
        </authorList>
    </citation>
    <scope>NUCLEOTIDE SEQUENCE [LARGE SCALE GENOMIC DNA]</scope>
    <source>
        <strain evidence="2 5">18_1_E_SW</strain>
    </source>
</reference>
<dbReference type="GeneID" id="66775981"/>
<dbReference type="InterPro" id="IPR029052">
    <property type="entry name" value="Metallo-depent_PP-like"/>
</dbReference>
<accession>A0A291JIK9</accession>
<dbReference type="InterPro" id="IPR052963">
    <property type="entry name" value="Pantetheine_PDE"/>
</dbReference>
<evidence type="ECO:0000313" key="5">
    <source>
        <dbReference type="Proteomes" id="UP000664081"/>
    </source>
</evidence>
<organism evidence="3 4">
    <name type="scientific">Staphylococcus nepalensis</name>
    <dbReference type="NCBI Taxonomy" id="214473"/>
    <lineage>
        <taxon>Bacteria</taxon>
        <taxon>Bacillati</taxon>
        <taxon>Bacillota</taxon>
        <taxon>Bacilli</taxon>
        <taxon>Bacillales</taxon>
        <taxon>Staphylococcaceae</taxon>
        <taxon>Staphylococcus</taxon>
    </lineage>
</organism>
<protein>
    <submittedName>
        <fullName evidence="2">Metallophosphoesterase</fullName>
    </submittedName>
    <submittedName>
        <fullName evidence="3">Phosphohydrolase</fullName>
    </submittedName>
</protein>